<keyword evidence="2" id="KW-1185">Reference proteome</keyword>
<protein>
    <submittedName>
        <fullName evidence="1">Uncharacterized protein</fullName>
    </submittedName>
</protein>
<proteinExistence type="predicted"/>
<name>A0ABR3DFI5_NEUIN</name>
<gene>
    <name evidence="1" type="ORF">QR685DRAFT_519210</name>
</gene>
<evidence type="ECO:0000313" key="2">
    <source>
        <dbReference type="Proteomes" id="UP001451303"/>
    </source>
</evidence>
<dbReference type="Proteomes" id="UP001451303">
    <property type="component" value="Unassembled WGS sequence"/>
</dbReference>
<comment type="caution">
    <text evidence="1">The sequence shown here is derived from an EMBL/GenBank/DDBJ whole genome shotgun (WGS) entry which is preliminary data.</text>
</comment>
<organism evidence="1 2">
    <name type="scientific">Neurospora intermedia</name>
    <dbReference type="NCBI Taxonomy" id="5142"/>
    <lineage>
        <taxon>Eukaryota</taxon>
        <taxon>Fungi</taxon>
        <taxon>Dikarya</taxon>
        <taxon>Ascomycota</taxon>
        <taxon>Pezizomycotina</taxon>
        <taxon>Sordariomycetes</taxon>
        <taxon>Sordariomycetidae</taxon>
        <taxon>Sordariales</taxon>
        <taxon>Sordariaceae</taxon>
        <taxon>Neurospora</taxon>
    </lineage>
</organism>
<sequence>MSSSRLFIAMLQTQLGLGFLAPLCILVSTVVVSEVLYFSITVIEIVNGQTCNAIFRSSCHYQHFTSTSPR</sequence>
<reference evidence="1 2" key="1">
    <citation type="submission" date="2023-09" db="EMBL/GenBank/DDBJ databases">
        <title>Multi-omics analysis of a traditional fermented food reveals byproduct-associated fungal strains for waste-to-food upcycling.</title>
        <authorList>
            <consortium name="Lawrence Berkeley National Laboratory"/>
            <person name="Rekdal V.M."/>
            <person name="Villalobos-Escobedo J.M."/>
            <person name="Rodriguez-Valeron N."/>
            <person name="Garcia M.O."/>
            <person name="Vasquez D.P."/>
            <person name="Damayanti I."/>
            <person name="Sorensen P.M."/>
            <person name="Baidoo E.E."/>
            <person name="De Carvalho A.C."/>
            <person name="Riley R."/>
            <person name="Lipzen A."/>
            <person name="He G."/>
            <person name="Yan M."/>
            <person name="Haridas S."/>
            <person name="Daum C."/>
            <person name="Yoshinaga Y."/>
            <person name="Ng V."/>
            <person name="Grigoriev I.V."/>
            <person name="Munk R."/>
            <person name="Nuraida L."/>
            <person name="Wijaya C.H."/>
            <person name="Morales P.-C."/>
            <person name="Keasling J.D."/>
        </authorList>
    </citation>
    <scope>NUCLEOTIDE SEQUENCE [LARGE SCALE GENOMIC DNA]</scope>
    <source>
        <strain evidence="1 2">FGSC 2613</strain>
    </source>
</reference>
<evidence type="ECO:0000313" key="1">
    <source>
        <dbReference type="EMBL" id="KAL0471443.1"/>
    </source>
</evidence>
<accession>A0ABR3DFI5</accession>
<dbReference type="EMBL" id="JAVLET010000003">
    <property type="protein sequence ID" value="KAL0471443.1"/>
    <property type="molecule type" value="Genomic_DNA"/>
</dbReference>